<proteinExistence type="predicted"/>
<accession>A0A7X0Y687</accession>
<dbReference type="RefSeq" id="WP_185527741.1">
    <property type="nucleotide sequence ID" value="NZ_JAARWN010000024.1"/>
</dbReference>
<evidence type="ECO:0000313" key="2">
    <source>
        <dbReference type="Proteomes" id="UP000535908"/>
    </source>
</evidence>
<dbReference type="EMBL" id="JAARWN010000024">
    <property type="protein sequence ID" value="MBC1937760.1"/>
    <property type="molecule type" value="Genomic_DNA"/>
</dbReference>
<dbReference type="AlphaFoldDB" id="A0A7X0Y687"/>
<evidence type="ECO:0000313" key="1">
    <source>
        <dbReference type="EMBL" id="MBC1937760.1"/>
    </source>
</evidence>
<protein>
    <submittedName>
        <fullName evidence="1">Uncharacterized protein</fullName>
    </submittedName>
</protein>
<organism evidence="1 2">
    <name type="scientific">Listeria grandensis</name>
    <dbReference type="NCBI Taxonomy" id="1494963"/>
    <lineage>
        <taxon>Bacteria</taxon>
        <taxon>Bacillati</taxon>
        <taxon>Bacillota</taxon>
        <taxon>Bacilli</taxon>
        <taxon>Bacillales</taxon>
        <taxon>Listeriaceae</taxon>
        <taxon>Listeria</taxon>
    </lineage>
</organism>
<sequence>MGLSNVEVQDVIREGDFSSKLNTMNEVLLDFDTTVDRYKVLEFIKLDIEAFGEFSLNFLEDHPFLKGKGGTGCDLDTLQGKNFWSLNNEERELYYEFSYRKCVAVYCPENLLCFVVDPQGYDYARYVHITAYQNLI</sequence>
<reference evidence="1 2" key="1">
    <citation type="submission" date="2020-03" db="EMBL/GenBank/DDBJ databases">
        <title>Soil Listeria distribution.</title>
        <authorList>
            <person name="Liao J."/>
            <person name="Wiedmann M."/>
        </authorList>
    </citation>
    <scope>NUCLEOTIDE SEQUENCE [LARGE SCALE GENOMIC DNA]</scope>
    <source>
        <strain evidence="1 2">FSL L7-0741</strain>
    </source>
</reference>
<dbReference type="Proteomes" id="UP000535908">
    <property type="component" value="Unassembled WGS sequence"/>
</dbReference>
<name>A0A7X0Y687_9LIST</name>
<gene>
    <name evidence="1" type="ORF">HCA69_15430</name>
</gene>
<comment type="caution">
    <text evidence="1">The sequence shown here is derived from an EMBL/GenBank/DDBJ whole genome shotgun (WGS) entry which is preliminary data.</text>
</comment>